<keyword evidence="4 5" id="KW-0833">Ubl conjugation pathway</keyword>
<proteinExistence type="predicted"/>
<feature type="compositionally biased region" description="Basic and acidic residues" evidence="6">
    <location>
        <begin position="251"/>
        <end position="264"/>
    </location>
</feature>
<dbReference type="SUPFAM" id="SSF56204">
    <property type="entry name" value="Hect, E3 ligase catalytic domain"/>
    <property type="match status" value="1"/>
</dbReference>
<keyword evidence="7" id="KW-0472">Membrane</keyword>
<feature type="compositionally biased region" description="Polar residues" evidence="6">
    <location>
        <begin position="54"/>
        <end position="69"/>
    </location>
</feature>
<comment type="catalytic activity">
    <reaction evidence="1">
        <text>S-ubiquitinyl-[E2 ubiquitin-conjugating enzyme]-L-cysteine + [acceptor protein]-L-lysine = [E2 ubiquitin-conjugating enzyme]-L-cysteine + N(6)-ubiquitinyl-[acceptor protein]-L-lysine.</text>
        <dbReference type="EC" id="2.3.2.26"/>
    </reaction>
</comment>
<dbReference type="PANTHER" id="PTHR45700">
    <property type="entry name" value="UBIQUITIN-PROTEIN LIGASE E3C"/>
    <property type="match status" value="1"/>
</dbReference>
<keyword evidence="10" id="KW-1185">Reference proteome</keyword>
<dbReference type="InterPro" id="IPR042556">
    <property type="entry name" value="AZUL_sf"/>
</dbReference>
<evidence type="ECO:0000256" key="1">
    <source>
        <dbReference type="ARBA" id="ARBA00000885"/>
    </source>
</evidence>
<dbReference type="InterPro" id="IPR032353">
    <property type="entry name" value="AZUL"/>
</dbReference>
<dbReference type="InterPro" id="IPR044611">
    <property type="entry name" value="E3A/B/C-like"/>
</dbReference>
<dbReference type="EnsemblMetazoa" id="AALFPA23_015643.R22788">
    <property type="protein sequence ID" value="AALFPA23_015643.P22788"/>
    <property type="gene ID" value="AALFPA23_015643"/>
</dbReference>
<dbReference type="Proteomes" id="UP000069940">
    <property type="component" value="Unassembled WGS sequence"/>
</dbReference>
<evidence type="ECO:0000256" key="6">
    <source>
        <dbReference type="SAM" id="MobiDB-lite"/>
    </source>
</evidence>
<feature type="compositionally biased region" description="Basic and acidic residues" evidence="6">
    <location>
        <begin position="323"/>
        <end position="334"/>
    </location>
</feature>
<name>A0ABM1Z6Z6_AEDAL</name>
<dbReference type="RefSeq" id="XP_019548609.3">
    <property type="nucleotide sequence ID" value="XM_019693064.3"/>
</dbReference>
<dbReference type="Gene3D" id="3.90.1750.10">
    <property type="entry name" value="Hect, E3 ligase catalytic domains"/>
    <property type="match status" value="1"/>
</dbReference>
<feature type="compositionally biased region" description="Low complexity" evidence="6">
    <location>
        <begin position="163"/>
        <end position="188"/>
    </location>
</feature>
<keyword evidence="7" id="KW-0812">Transmembrane</keyword>
<feature type="compositionally biased region" description="Low complexity" evidence="6">
    <location>
        <begin position="303"/>
        <end position="320"/>
    </location>
</feature>
<dbReference type="GeneID" id="109418829"/>
<evidence type="ECO:0000259" key="8">
    <source>
        <dbReference type="PROSITE" id="PS50237"/>
    </source>
</evidence>
<feature type="compositionally biased region" description="Low complexity" evidence="6">
    <location>
        <begin position="196"/>
        <end position="209"/>
    </location>
</feature>
<evidence type="ECO:0000256" key="2">
    <source>
        <dbReference type="ARBA" id="ARBA00012485"/>
    </source>
</evidence>
<evidence type="ECO:0000256" key="7">
    <source>
        <dbReference type="SAM" id="Phobius"/>
    </source>
</evidence>
<keyword evidence="7" id="KW-1133">Transmembrane helix</keyword>
<feature type="compositionally biased region" description="Low complexity" evidence="6">
    <location>
        <begin position="70"/>
        <end position="87"/>
    </location>
</feature>
<feature type="region of interest" description="Disordered" evidence="6">
    <location>
        <begin position="157"/>
        <end position="274"/>
    </location>
</feature>
<dbReference type="Gene3D" id="3.30.2410.10">
    <property type="entry name" value="Hect, E3 ligase catalytic domain"/>
    <property type="match status" value="1"/>
</dbReference>
<evidence type="ECO:0000313" key="10">
    <source>
        <dbReference type="Proteomes" id="UP000069940"/>
    </source>
</evidence>
<accession>A0ABM1Z6Z6</accession>
<sequence>MNTDKPGQIDGDSSKTDEESSSSGQKRTQATPPSAKVAPQLPTRKNSIEVDNPLRSTTASICENLSKPPSSASGTGSASCSTTTVSSGHDDMKRASAKKLIERYFYQLVDGCGNPKCNNKYCASSGKVEKLSPNAAAARAIQLFTLEADLCDAHPSKVPKTMSSAASTSAPCSSAGSSSASIQLSSVARETGGSSGNISAGSSSGSSSGLDDSMVSTEAGSSWRLTGGADMEETNESSNLEMDSMDEDEPRESNERKNQNHHYEGGGGSETSAKIPYALRSSTAGQDSSSPFAGSSSAKLKLSELGSTSSGKKKTLSGSSCKESNKKQRDSSPVEFLDEAKLQELIAACQRENTDTPLIRTLGAIFSSYQSIALSFQKRPCSSIDAMLEKAPDDLRNLKKEDLRTLEGDLDKDEDSSAEKVPEAKENHHTTVDLVSLRRSMKALYEAKSSVFGPINNALQALGETLSIELRVHLTKKEDIEQVISVFVIVFEVLQIGTAEFLEVSLPRICAAVSHLPIWAQARLVHIWSVHCKDGIQPLLQLVQQLVTISTLSLNYYRDVKIHDNEVVCNATKVMKLVFYANILAGEVDPKHYREADLGDIAPPTYLSLIPEDDEPPLYNSKEKKARQQKLEDPLATELDINILDCRSPLVPYEEFYNEPLCDVIEMDHDYLNYKNITTSDGAFFADSTKKFTFMLYSFVLTPATKTLALYYDSRIRMYSERRLSFLHQQLGGGLQSVNPFLKLKIRRDHIIDDALVELEMIAMSNPKDLKKQLVVEFSGEQGIDEGGVSKEFFQLIIEEIFNPDYGMFVNIEDTNMVWFNSTSFENEAQFTLIGIVLGLAIYNNIILAVNFPMVVYRKLMGMKGSFVDLRDWNPVLYNSLKSILDHQDNDMEEVFMQTFKICYKDVFGNALDHELKPDGDKIFVNQDNKQEFVELYTDFLLNKHIEKQFKAFKRGFQMVTDESPLHLLFRPEEVELIVCGSKEFDFNELEQSTEYEGGFTAESQTIKDFWDIVHGLSMDSKRKLLQFTTGSDRVPVGGLSRLKLVIARNGPDCDRLPTSHTCFNVLLLPEYSTREKLEERLLKAINYSKGFGML</sequence>
<evidence type="ECO:0000256" key="3">
    <source>
        <dbReference type="ARBA" id="ARBA00022679"/>
    </source>
</evidence>
<feature type="domain" description="HECT" evidence="8">
    <location>
        <begin position="766"/>
        <end position="1095"/>
    </location>
</feature>
<dbReference type="Gene3D" id="3.30.2160.10">
    <property type="entry name" value="Hect, E3 ligase catalytic domain"/>
    <property type="match status" value="1"/>
</dbReference>
<dbReference type="Pfam" id="PF16558">
    <property type="entry name" value="AZUL"/>
    <property type="match status" value="1"/>
</dbReference>
<dbReference type="CDD" id="cd00078">
    <property type="entry name" value="HECTc"/>
    <property type="match status" value="1"/>
</dbReference>
<dbReference type="InterPro" id="IPR035983">
    <property type="entry name" value="Hect_E3_ubiquitin_ligase"/>
</dbReference>
<reference evidence="9" key="2">
    <citation type="submission" date="2025-05" db="UniProtKB">
        <authorList>
            <consortium name="EnsemblMetazoa"/>
        </authorList>
    </citation>
    <scope>IDENTIFICATION</scope>
    <source>
        <strain evidence="9">Foshan</strain>
    </source>
</reference>
<organism evidence="9 10">
    <name type="scientific">Aedes albopictus</name>
    <name type="common">Asian tiger mosquito</name>
    <name type="synonym">Stegomyia albopicta</name>
    <dbReference type="NCBI Taxonomy" id="7160"/>
    <lineage>
        <taxon>Eukaryota</taxon>
        <taxon>Metazoa</taxon>
        <taxon>Ecdysozoa</taxon>
        <taxon>Arthropoda</taxon>
        <taxon>Hexapoda</taxon>
        <taxon>Insecta</taxon>
        <taxon>Pterygota</taxon>
        <taxon>Neoptera</taxon>
        <taxon>Endopterygota</taxon>
        <taxon>Diptera</taxon>
        <taxon>Nematocera</taxon>
        <taxon>Culicoidea</taxon>
        <taxon>Culicidae</taxon>
        <taxon>Culicinae</taxon>
        <taxon>Aedini</taxon>
        <taxon>Aedes</taxon>
        <taxon>Stegomyia</taxon>
    </lineage>
</organism>
<feature type="region of interest" description="Disordered" evidence="6">
    <location>
        <begin position="1"/>
        <end position="91"/>
    </location>
</feature>
<dbReference type="EC" id="2.3.2.26" evidence="2"/>
<dbReference type="PANTHER" id="PTHR45700:SF8">
    <property type="entry name" value="HECT-TYPE E3 UBIQUITIN TRANSFERASE"/>
    <property type="match status" value="1"/>
</dbReference>
<feature type="compositionally biased region" description="Polar residues" evidence="6">
    <location>
        <begin position="214"/>
        <end position="224"/>
    </location>
</feature>
<feature type="transmembrane region" description="Helical" evidence="7">
    <location>
        <begin position="831"/>
        <end position="857"/>
    </location>
</feature>
<evidence type="ECO:0000256" key="5">
    <source>
        <dbReference type="PROSITE-ProRule" id="PRU00104"/>
    </source>
</evidence>
<keyword evidence="3" id="KW-0808">Transferase</keyword>
<feature type="region of interest" description="Disordered" evidence="6">
    <location>
        <begin position="407"/>
        <end position="427"/>
    </location>
</feature>
<evidence type="ECO:0000256" key="4">
    <source>
        <dbReference type="ARBA" id="ARBA00022786"/>
    </source>
</evidence>
<protein>
    <recommendedName>
        <fullName evidence="2">HECT-type E3 ubiquitin transferase</fullName>
        <ecNumber evidence="2">2.3.2.26</ecNumber>
    </recommendedName>
</protein>
<dbReference type="SMART" id="SM00119">
    <property type="entry name" value="HECTc"/>
    <property type="match status" value="1"/>
</dbReference>
<dbReference type="PROSITE" id="PS50237">
    <property type="entry name" value="HECT"/>
    <property type="match status" value="1"/>
</dbReference>
<feature type="active site" description="Glycyl thioester intermediate" evidence="5">
    <location>
        <position position="1063"/>
    </location>
</feature>
<dbReference type="InterPro" id="IPR000569">
    <property type="entry name" value="HECT_dom"/>
</dbReference>
<reference evidence="10" key="1">
    <citation type="journal article" date="2015" name="Proc. Natl. Acad. Sci. U.S.A.">
        <title>Genome sequence of the Asian Tiger mosquito, Aedes albopictus, reveals insights into its biology, genetics, and evolution.</title>
        <authorList>
            <person name="Chen X.G."/>
            <person name="Jiang X."/>
            <person name="Gu J."/>
            <person name="Xu M."/>
            <person name="Wu Y."/>
            <person name="Deng Y."/>
            <person name="Zhang C."/>
            <person name="Bonizzoni M."/>
            <person name="Dermauw W."/>
            <person name="Vontas J."/>
            <person name="Armbruster P."/>
            <person name="Huang X."/>
            <person name="Yang Y."/>
            <person name="Zhang H."/>
            <person name="He W."/>
            <person name="Peng H."/>
            <person name="Liu Y."/>
            <person name="Wu K."/>
            <person name="Chen J."/>
            <person name="Lirakis M."/>
            <person name="Topalis P."/>
            <person name="Van Leeuwen T."/>
            <person name="Hall A.B."/>
            <person name="Jiang X."/>
            <person name="Thorpe C."/>
            <person name="Mueller R.L."/>
            <person name="Sun C."/>
            <person name="Waterhouse R.M."/>
            <person name="Yan G."/>
            <person name="Tu Z.J."/>
            <person name="Fang X."/>
            <person name="James A.A."/>
        </authorList>
    </citation>
    <scope>NUCLEOTIDE SEQUENCE [LARGE SCALE GENOMIC DNA]</scope>
    <source>
        <strain evidence="10">Foshan</strain>
    </source>
</reference>
<evidence type="ECO:0000313" key="9">
    <source>
        <dbReference type="EnsemblMetazoa" id="AALFPA23_015643.P22788"/>
    </source>
</evidence>
<dbReference type="Gene3D" id="6.10.130.10">
    <property type="entry name" value="Ubiquitin-protein ligase E3A, N-terminal zinc-binding domain (AZUL)"/>
    <property type="match status" value="1"/>
</dbReference>
<dbReference type="Pfam" id="PF00632">
    <property type="entry name" value="HECT"/>
    <property type="match status" value="1"/>
</dbReference>
<feature type="region of interest" description="Disordered" evidence="6">
    <location>
        <begin position="303"/>
        <end position="334"/>
    </location>
</feature>